<dbReference type="InterPro" id="IPR027417">
    <property type="entry name" value="P-loop_NTPase"/>
</dbReference>
<dbReference type="CDD" id="cd02027">
    <property type="entry name" value="APSK"/>
    <property type="match status" value="1"/>
</dbReference>
<comment type="similarity">
    <text evidence="14">Belongs to the sulfate adenylyltransferase family.</text>
</comment>
<name>A0A834KCA2_VESPE</name>
<dbReference type="Pfam" id="PF04410">
    <property type="entry name" value="Gar1"/>
    <property type="match status" value="1"/>
</dbReference>
<evidence type="ECO:0000256" key="11">
    <source>
        <dbReference type="ARBA" id="ARBA00022777"/>
    </source>
</evidence>
<comment type="pathway">
    <text evidence="2">Sulfur metabolism; hydrogen sulfide biosynthesis; sulfite from sulfate: step 1/3.</text>
</comment>
<comment type="similarity">
    <text evidence="5">In the C-terminal section; belongs to the sulfate adenylyltransferase family.</text>
</comment>
<keyword evidence="12" id="KW-0067">ATP-binding</keyword>
<dbReference type="SUPFAM" id="SSF52540">
    <property type="entry name" value="P-loop containing nucleoside triphosphate hydrolases"/>
    <property type="match status" value="1"/>
</dbReference>
<dbReference type="InterPro" id="IPR024951">
    <property type="entry name" value="Sulfurylase_cat_dom"/>
</dbReference>
<dbReference type="InterPro" id="IPR002891">
    <property type="entry name" value="APS"/>
</dbReference>
<evidence type="ECO:0000256" key="4">
    <source>
        <dbReference type="ARBA" id="ARBA00007268"/>
    </source>
</evidence>
<dbReference type="Pfam" id="PF01583">
    <property type="entry name" value="APS_kinase"/>
    <property type="match status" value="1"/>
</dbReference>
<evidence type="ECO:0000256" key="2">
    <source>
        <dbReference type="ARBA" id="ARBA00005048"/>
    </source>
</evidence>
<comment type="caution">
    <text evidence="19">The sequence shown here is derived from an EMBL/GenBank/DDBJ whole genome shotgun (WGS) entry which is preliminary data.</text>
</comment>
<comment type="similarity">
    <text evidence="4">In the N-terminal section; belongs to the APS kinase family.</text>
</comment>
<sequence>MEQDNKTYIPLDMSFQKYSINSNEGSCLSVITPHVSHSNSSIDRINKYFTNLNINSNITKKKLEINGNDKYLAGTIQSIITSMNLVLIQPSMSNLLYLDTPLFVSYPSSENQNSTNYIYLGKIDDIFGSVNEPIYTVRSLLEEINILKVGDQVYFLLNDPNTEFMSIEQIYKKRIGRGKTRNSHRSNGTMENPHKKMMTSCTNVSEQAHHVSRTKRGQAIGHVRGFRGCTVWLTGLSGAGKTSIAFQVEAILVDHGIAAYGLDGDNVRSGLNCNLGFSKEDRKENIRRVAEVAKLFADSGQICLCSFVSPFEEDRQMAREIHKASDLPFFEVFVDTPLNVCEARDTKGLYKKARQGAIKGFTGIDQMYERPINPDLVVTTENCTLEESAATVIDLLEKQCIIPVLPKPTAPIRELFVPESRIASAKAEADTLQSVEITKIDIQWLQILAEGWALPLTGFMRESQYLQTQHLKCLLEGGKEVNQSIPIVLAISTTDKLRLEGHSAITLRYKNKALAILRRPEFYFHRKEERCGWQFGTNNLGHPYVKMIYESGDWLVGGDIEVLERIKWHDGLDIYRLTPNEIRAKCRKLKADAVFAFQLRNPIHNGHALLMQDTKKRLLEERGFKNPVLLLHPLGGWTKEDDVPLHTRIMQHKAILEEGVLDANSTLLAIFPSPMMYAGPVEVQWHAKARMNAGANFYIVGRDPAGIPHPNKKATPDGNLYDPTHGARVLSMARGLQSLEIIPFKVAAYDKKNKKMSFFDLERKQDFDFISGTRMRDLAKAGKCPPDGFMSPKAWNVLAQYYQNVNKD</sequence>
<comment type="subcellular location">
    <subcellularLocation>
        <location evidence="1">Plastid</location>
        <location evidence="1">Chloroplast</location>
    </subcellularLocation>
</comment>
<dbReference type="InterPro" id="IPR059117">
    <property type="entry name" value="APS_kinase_dom"/>
</dbReference>
<evidence type="ECO:0000256" key="7">
    <source>
        <dbReference type="ARBA" id="ARBA00022640"/>
    </source>
</evidence>
<evidence type="ECO:0000259" key="16">
    <source>
        <dbReference type="Pfam" id="PF01583"/>
    </source>
</evidence>
<dbReference type="Proteomes" id="UP000600918">
    <property type="component" value="Unassembled WGS sequence"/>
</dbReference>
<dbReference type="Pfam" id="PF14306">
    <property type="entry name" value="PUA_2"/>
    <property type="match status" value="1"/>
</dbReference>
<keyword evidence="13" id="KW-0809">Transit peptide</keyword>
<evidence type="ECO:0000256" key="10">
    <source>
        <dbReference type="ARBA" id="ARBA00022741"/>
    </source>
</evidence>
<dbReference type="GO" id="GO:0004781">
    <property type="term" value="F:sulfate adenylyltransferase (ATP) activity"/>
    <property type="evidence" value="ECO:0007669"/>
    <property type="project" value="UniProtKB-EC"/>
</dbReference>
<dbReference type="UniPathway" id="UPA00097"/>
<evidence type="ECO:0000256" key="9">
    <source>
        <dbReference type="ARBA" id="ARBA00022695"/>
    </source>
</evidence>
<comment type="catalytic activity">
    <reaction evidence="15">
        <text>sulfate + ATP + H(+) = adenosine 5'-phosphosulfate + diphosphate</text>
        <dbReference type="Rhea" id="RHEA:18133"/>
        <dbReference type="ChEBI" id="CHEBI:15378"/>
        <dbReference type="ChEBI" id="CHEBI:16189"/>
        <dbReference type="ChEBI" id="CHEBI:30616"/>
        <dbReference type="ChEBI" id="CHEBI:33019"/>
        <dbReference type="ChEBI" id="CHEBI:58243"/>
        <dbReference type="EC" id="2.7.7.4"/>
    </reaction>
</comment>
<dbReference type="Gene3D" id="3.40.50.620">
    <property type="entry name" value="HUPs"/>
    <property type="match status" value="1"/>
</dbReference>
<evidence type="ECO:0000256" key="13">
    <source>
        <dbReference type="ARBA" id="ARBA00022946"/>
    </source>
</evidence>
<evidence type="ECO:0000313" key="19">
    <source>
        <dbReference type="EMBL" id="KAF7404121.1"/>
    </source>
</evidence>
<evidence type="ECO:0000256" key="15">
    <source>
        <dbReference type="ARBA" id="ARBA00049370"/>
    </source>
</evidence>
<dbReference type="EMBL" id="JACSDY010000016">
    <property type="protein sequence ID" value="KAF7404121.1"/>
    <property type="molecule type" value="Genomic_DNA"/>
</dbReference>
<comment type="pathway">
    <text evidence="3">Sulfur metabolism; sulfate assimilation.</text>
</comment>
<dbReference type="PANTHER" id="PTHR11055">
    <property type="entry name" value="BIFUNCTIONAL 3'-PHOSPHOADENOSINE 5'-PHOSPHOSULFATE SYNTHASE"/>
    <property type="match status" value="1"/>
</dbReference>
<evidence type="ECO:0000256" key="5">
    <source>
        <dbReference type="ARBA" id="ARBA00009290"/>
    </source>
</evidence>
<dbReference type="InterPro" id="IPR002650">
    <property type="entry name" value="Sulphate_adenylyltransferase"/>
</dbReference>
<evidence type="ECO:0000259" key="17">
    <source>
        <dbReference type="Pfam" id="PF01747"/>
    </source>
</evidence>
<dbReference type="GO" id="GO:0000103">
    <property type="term" value="P:sulfate assimilation"/>
    <property type="evidence" value="ECO:0007669"/>
    <property type="project" value="UniProtKB-UniPathway"/>
</dbReference>
<protein>
    <submittedName>
        <fullName evidence="19">Uncharacterized protein</fullName>
    </submittedName>
</protein>
<evidence type="ECO:0000256" key="12">
    <source>
        <dbReference type="ARBA" id="ARBA00022840"/>
    </source>
</evidence>
<reference evidence="19" key="1">
    <citation type="journal article" date="2020" name="G3 (Bethesda)">
        <title>High-Quality Assemblies for Three Invasive Social Wasps from the &lt;i&gt;Vespula&lt;/i&gt; Genus.</title>
        <authorList>
            <person name="Harrop T.W.R."/>
            <person name="Guhlin J."/>
            <person name="McLaughlin G.M."/>
            <person name="Permina E."/>
            <person name="Stockwell P."/>
            <person name="Gilligan J."/>
            <person name="Le Lec M.F."/>
            <person name="Gruber M.A.M."/>
            <person name="Quinn O."/>
            <person name="Lovegrove M."/>
            <person name="Duncan E.J."/>
            <person name="Remnant E.J."/>
            <person name="Van Eeckhoven J."/>
            <person name="Graham B."/>
            <person name="Knapp R.A."/>
            <person name="Langford K.W."/>
            <person name="Kronenberg Z."/>
            <person name="Press M.O."/>
            <person name="Eacker S.M."/>
            <person name="Wilson-Rankin E.E."/>
            <person name="Purcell J."/>
            <person name="Lester P.J."/>
            <person name="Dearden P.K."/>
        </authorList>
    </citation>
    <scope>NUCLEOTIDE SEQUENCE</scope>
    <source>
        <strain evidence="19">Volc-1</strain>
    </source>
</reference>
<dbReference type="Gene3D" id="3.40.50.300">
    <property type="entry name" value="P-loop containing nucleotide triphosphate hydrolases"/>
    <property type="match status" value="1"/>
</dbReference>
<feature type="domain" description="Sulphate adenylyltransferase catalytic" evidence="17">
    <location>
        <begin position="575"/>
        <end position="800"/>
    </location>
</feature>
<evidence type="ECO:0000256" key="6">
    <source>
        <dbReference type="ARBA" id="ARBA00022528"/>
    </source>
</evidence>
<keyword evidence="7" id="KW-0934">Plastid</keyword>
<dbReference type="NCBIfam" id="TIGR00455">
    <property type="entry name" value="apsK"/>
    <property type="match status" value="1"/>
</dbReference>
<dbReference type="CDD" id="cd00517">
    <property type="entry name" value="ATPS"/>
    <property type="match status" value="1"/>
</dbReference>
<dbReference type="InterPro" id="IPR015947">
    <property type="entry name" value="PUA-like_sf"/>
</dbReference>
<keyword evidence="20" id="KW-1185">Reference proteome</keyword>
<dbReference type="GO" id="GO:0005524">
    <property type="term" value="F:ATP binding"/>
    <property type="evidence" value="ECO:0007669"/>
    <property type="project" value="UniProtKB-KW"/>
</dbReference>
<dbReference type="GO" id="GO:0050428">
    <property type="term" value="P:3'-phosphoadenosine 5'-phosphosulfate biosynthetic process"/>
    <property type="evidence" value="ECO:0007669"/>
    <property type="project" value="TreeGrafter"/>
</dbReference>
<dbReference type="SUPFAM" id="SSF88697">
    <property type="entry name" value="PUA domain-like"/>
    <property type="match status" value="1"/>
</dbReference>
<dbReference type="InterPro" id="IPR014729">
    <property type="entry name" value="Rossmann-like_a/b/a_fold"/>
</dbReference>
<keyword evidence="6" id="KW-0150">Chloroplast</keyword>
<organism evidence="19 20">
    <name type="scientific">Vespula pensylvanica</name>
    <name type="common">Western yellow jacket</name>
    <name type="synonym">Wasp</name>
    <dbReference type="NCBI Taxonomy" id="30213"/>
    <lineage>
        <taxon>Eukaryota</taxon>
        <taxon>Metazoa</taxon>
        <taxon>Ecdysozoa</taxon>
        <taxon>Arthropoda</taxon>
        <taxon>Hexapoda</taxon>
        <taxon>Insecta</taxon>
        <taxon>Pterygota</taxon>
        <taxon>Neoptera</taxon>
        <taxon>Endopterygota</taxon>
        <taxon>Hymenoptera</taxon>
        <taxon>Apocrita</taxon>
        <taxon>Aculeata</taxon>
        <taxon>Vespoidea</taxon>
        <taxon>Vespidae</taxon>
        <taxon>Vespinae</taxon>
        <taxon>Vespula</taxon>
    </lineage>
</organism>
<accession>A0A834KCA2</accession>
<keyword evidence="8" id="KW-0808">Transferase</keyword>
<dbReference type="NCBIfam" id="NF003013">
    <property type="entry name" value="PRK03846.1"/>
    <property type="match status" value="1"/>
</dbReference>
<dbReference type="PANTHER" id="PTHR11055:SF1">
    <property type="entry name" value="PAPS SYNTHETASE, ISOFORM D"/>
    <property type="match status" value="1"/>
</dbReference>
<proteinExistence type="inferred from homology"/>
<dbReference type="Gene3D" id="2.40.10.230">
    <property type="entry name" value="Probable tRNA pseudouridine synthase domain"/>
    <property type="match status" value="1"/>
</dbReference>
<feature type="domain" description="ATP-sulfurylase PUA-like" evidence="18">
    <location>
        <begin position="411"/>
        <end position="565"/>
    </location>
</feature>
<dbReference type="Gene3D" id="3.10.400.10">
    <property type="entry name" value="Sulfate adenylyltransferase"/>
    <property type="match status" value="1"/>
</dbReference>
<dbReference type="NCBIfam" id="TIGR00339">
    <property type="entry name" value="sopT"/>
    <property type="match status" value="1"/>
</dbReference>
<dbReference type="InterPro" id="IPR038664">
    <property type="entry name" value="Gar1/Naf1_Cbf5-bd_sf"/>
</dbReference>
<evidence type="ECO:0000313" key="20">
    <source>
        <dbReference type="Proteomes" id="UP000600918"/>
    </source>
</evidence>
<dbReference type="AlphaFoldDB" id="A0A834KCA2"/>
<keyword evidence="11" id="KW-0418">Kinase</keyword>
<evidence type="ECO:0000259" key="18">
    <source>
        <dbReference type="Pfam" id="PF14306"/>
    </source>
</evidence>
<evidence type="ECO:0000256" key="1">
    <source>
        <dbReference type="ARBA" id="ARBA00004229"/>
    </source>
</evidence>
<dbReference type="GO" id="GO:0004020">
    <property type="term" value="F:adenylylsulfate kinase activity"/>
    <property type="evidence" value="ECO:0007669"/>
    <property type="project" value="InterPro"/>
</dbReference>
<dbReference type="HAMAP" id="MF_00065">
    <property type="entry name" value="Adenylyl_sulf_kinase"/>
    <property type="match status" value="1"/>
</dbReference>
<dbReference type="FunFam" id="3.10.400.10:FF:000002">
    <property type="entry name" value="ATP sulfurylase 2"/>
    <property type="match status" value="1"/>
</dbReference>
<dbReference type="InterPro" id="IPR007504">
    <property type="entry name" value="H/ACA_rnp_Gar1/Naf1"/>
</dbReference>
<feature type="domain" description="APS kinase" evidence="16">
    <location>
        <begin position="227"/>
        <end position="378"/>
    </location>
</feature>
<dbReference type="Pfam" id="PF01747">
    <property type="entry name" value="ATP-sulfurylase"/>
    <property type="match status" value="1"/>
</dbReference>
<dbReference type="SUPFAM" id="SSF52374">
    <property type="entry name" value="Nucleotidylyl transferase"/>
    <property type="match status" value="1"/>
</dbReference>
<gene>
    <name evidence="19" type="ORF">H0235_014815</name>
</gene>
<keyword evidence="10" id="KW-0547">Nucleotide-binding</keyword>
<evidence type="ECO:0000256" key="3">
    <source>
        <dbReference type="ARBA" id="ARBA00005050"/>
    </source>
</evidence>
<evidence type="ECO:0000256" key="14">
    <source>
        <dbReference type="ARBA" id="ARBA00037980"/>
    </source>
</evidence>
<dbReference type="InterPro" id="IPR025980">
    <property type="entry name" value="ATP-Sase_PUA-like_dom"/>
</dbReference>
<dbReference type="FunFam" id="3.40.50.620:FF:000006">
    <property type="entry name" value="bifunctional 3'-phosphoadenosine 5'-phosphosulfate synthase 1"/>
    <property type="match status" value="1"/>
</dbReference>
<evidence type="ECO:0000256" key="8">
    <source>
        <dbReference type="ARBA" id="ARBA00022679"/>
    </source>
</evidence>
<keyword evidence="9" id="KW-0548">Nucleotidyltransferase</keyword>